<dbReference type="OrthoDB" id="8759407at2"/>
<evidence type="ECO:0000256" key="1">
    <source>
        <dbReference type="SAM" id="MobiDB-lite"/>
    </source>
</evidence>
<organism evidence="2 3">
    <name type="scientific">Massilia eburnea</name>
    <dbReference type="NCBI Taxonomy" id="1776165"/>
    <lineage>
        <taxon>Bacteria</taxon>
        <taxon>Pseudomonadati</taxon>
        <taxon>Pseudomonadota</taxon>
        <taxon>Betaproteobacteria</taxon>
        <taxon>Burkholderiales</taxon>
        <taxon>Oxalobacteraceae</taxon>
        <taxon>Telluria group</taxon>
        <taxon>Massilia</taxon>
    </lineage>
</organism>
<reference evidence="2 3" key="1">
    <citation type="submission" date="2019-11" db="EMBL/GenBank/DDBJ databases">
        <title>Type strains purchased from KCTC, JCM and DSMZ.</title>
        <authorList>
            <person name="Lu H."/>
        </authorList>
    </citation>
    <scope>NUCLEOTIDE SEQUENCE [LARGE SCALE GENOMIC DNA]</scope>
    <source>
        <strain evidence="2 3">JCM 31587</strain>
    </source>
</reference>
<gene>
    <name evidence="2" type="ORF">GM658_24465</name>
</gene>
<keyword evidence="3" id="KW-1185">Reference proteome</keyword>
<sequence>MRAYTDTGGGQVGASWDIQMQEDATMVSKEKINPMAPDSLKGRAPGVEPGNEQRSSVAQQQAKAGVGERGGEASQQTGWAARQSAERMRERAGGGSGMQQDQHAGAQESATGPAGKRQTDEARPKLSRARRADK</sequence>
<protein>
    <submittedName>
        <fullName evidence="2">Uncharacterized protein</fullName>
    </submittedName>
</protein>
<proteinExistence type="predicted"/>
<feature type="compositionally biased region" description="Basic and acidic residues" evidence="1">
    <location>
        <begin position="117"/>
        <end position="134"/>
    </location>
</feature>
<dbReference type="AlphaFoldDB" id="A0A6L6QNH9"/>
<feature type="region of interest" description="Disordered" evidence="1">
    <location>
        <begin position="1"/>
        <end position="134"/>
    </location>
</feature>
<name>A0A6L6QNH9_9BURK</name>
<comment type="caution">
    <text evidence="2">The sequence shown here is derived from an EMBL/GenBank/DDBJ whole genome shotgun (WGS) entry which is preliminary data.</text>
</comment>
<dbReference type="RefSeq" id="WP_155456682.1">
    <property type="nucleotide sequence ID" value="NZ_WNKX01000027.1"/>
</dbReference>
<dbReference type="EMBL" id="WNKX01000027">
    <property type="protein sequence ID" value="MTW13770.1"/>
    <property type="molecule type" value="Genomic_DNA"/>
</dbReference>
<feature type="compositionally biased region" description="Polar residues" evidence="1">
    <location>
        <begin position="52"/>
        <end position="62"/>
    </location>
</feature>
<accession>A0A6L6QNH9</accession>
<evidence type="ECO:0000313" key="2">
    <source>
        <dbReference type="EMBL" id="MTW13770.1"/>
    </source>
</evidence>
<dbReference type="Proteomes" id="UP000472320">
    <property type="component" value="Unassembled WGS sequence"/>
</dbReference>
<evidence type="ECO:0000313" key="3">
    <source>
        <dbReference type="Proteomes" id="UP000472320"/>
    </source>
</evidence>